<evidence type="ECO:0000256" key="1">
    <source>
        <dbReference type="SAM" id="SignalP"/>
    </source>
</evidence>
<organism evidence="2 3">
    <name type="scientific">Microdochium bolleyi</name>
    <dbReference type="NCBI Taxonomy" id="196109"/>
    <lineage>
        <taxon>Eukaryota</taxon>
        <taxon>Fungi</taxon>
        <taxon>Dikarya</taxon>
        <taxon>Ascomycota</taxon>
        <taxon>Pezizomycotina</taxon>
        <taxon>Sordariomycetes</taxon>
        <taxon>Xylariomycetidae</taxon>
        <taxon>Xylariales</taxon>
        <taxon>Microdochiaceae</taxon>
        <taxon>Microdochium</taxon>
    </lineage>
</organism>
<evidence type="ECO:0008006" key="4">
    <source>
        <dbReference type="Google" id="ProtNLM"/>
    </source>
</evidence>
<protein>
    <recommendedName>
        <fullName evidence="4">Hydrophobic surface binding protein A-domain-containing protein</fullName>
    </recommendedName>
</protein>
<name>A0A136ITK1_9PEZI</name>
<dbReference type="EMBL" id="KQ964259">
    <property type="protein sequence ID" value="KXJ88195.1"/>
    <property type="molecule type" value="Genomic_DNA"/>
</dbReference>
<proteinExistence type="predicted"/>
<evidence type="ECO:0000313" key="3">
    <source>
        <dbReference type="Proteomes" id="UP000070501"/>
    </source>
</evidence>
<sequence>MHFNLFPTLAAVLLVSGGVQARPTDAPLDARQLDPGQFIADFGTLTAVITGVTSGITAIPQNALAVISALPDITGGIDTIAGLLVGLSAQVPSLDPALPTDVQEQVCRSIQPAIAAESALISALNAVIVVVPAVEASIAAAVAPAQAAFVDIIGGVSARLPACEAILGGGEGGGSSSGGGGASGGLATVSSLLGELGGGSA</sequence>
<evidence type="ECO:0000313" key="2">
    <source>
        <dbReference type="EMBL" id="KXJ88195.1"/>
    </source>
</evidence>
<keyword evidence="1" id="KW-0732">Signal</keyword>
<gene>
    <name evidence="2" type="ORF">Micbo1qcDRAFT_207459</name>
</gene>
<keyword evidence="3" id="KW-1185">Reference proteome</keyword>
<dbReference type="Proteomes" id="UP000070501">
    <property type="component" value="Unassembled WGS sequence"/>
</dbReference>
<feature type="chain" id="PRO_5007293133" description="Hydrophobic surface binding protein A-domain-containing protein" evidence="1">
    <location>
        <begin position="22"/>
        <end position="201"/>
    </location>
</feature>
<accession>A0A136ITK1</accession>
<dbReference type="AlphaFoldDB" id="A0A136ITK1"/>
<dbReference type="InParanoid" id="A0A136ITK1"/>
<feature type="signal peptide" evidence="1">
    <location>
        <begin position="1"/>
        <end position="21"/>
    </location>
</feature>
<reference evidence="3" key="1">
    <citation type="submission" date="2016-02" db="EMBL/GenBank/DDBJ databases">
        <title>Draft genome sequence of Microdochium bolleyi, a fungal endophyte of beachgrass.</title>
        <authorList>
            <consortium name="DOE Joint Genome Institute"/>
            <person name="David A.S."/>
            <person name="May G."/>
            <person name="Haridas S."/>
            <person name="Lim J."/>
            <person name="Wang M."/>
            <person name="Labutti K."/>
            <person name="Lipzen A."/>
            <person name="Barry K."/>
            <person name="Grigoriev I.V."/>
        </authorList>
    </citation>
    <scope>NUCLEOTIDE SEQUENCE [LARGE SCALE GENOMIC DNA]</scope>
    <source>
        <strain evidence="3">J235TASD1</strain>
    </source>
</reference>